<dbReference type="Gene3D" id="3.40.190.10">
    <property type="entry name" value="Periplasmic binding protein-like II"/>
    <property type="match status" value="2"/>
</dbReference>
<feature type="non-terminal residue" evidence="5">
    <location>
        <position position="1"/>
    </location>
</feature>
<comment type="caution">
    <text evidence="5">The sequence shown here is derived from an EMBL/GenBank/DDBJ whole genome shotgun (WGS) entry which is preliminary data.</text>
</comment>
<reference evidence="5" key="1">
    <citation type="submission" date="2020-04" db="EMBL/GenBank/DDBJ databases">
        <title>Deep metagenomics examines the oral microbiome during advanced dental caries in children, revealing novel taxa and co-occurrences with host molecules.</title>
        <authorList>
            <person name="Baker J.L."/>
            <person name="Morton J.T."/>
            <person name="Dinis M."/>
            <person name="Alvarez R."/>
            <person name="Tran N.C."/>
            <person name="Knight R."/>
            <person name="Edlund A."/>
        </authorList>
    </citation>
    <scope>NUCLEOTIDE SEQUENCE</scope>
    <source>
        <strain evidence="5">JCVI_32_bin.24</strain>
    </source>
</reference>
<dbReference type="Pfam" id="PF03466">
    <property type="entry name" value="LysR_substrate"/>
    <property type="match status" value="1"/>
</dbReference>
<dbReference type="Proteomes" id="UP000718593">
    <property type="component" value="Unassembled WGS sequence"/>
</dbReference>
<gene>
    <name evidence="5" type="ORF">HXL68_02695</name>
</gene>
<feature type="domain" description="LysR substrate-binding" evidence="4">
    <location>
        <begin position="5"/>
        <end position="196"/>
    </location>
</feature>
<evidence type="ECO:0000256" key="1">
    <source>
        <dbReference type="ARBA" id="ARBA00009437"/>
    </source>
</evidence>
<protein>
    <submittedName>
        <fullName evidence="5">LysR family transcriptional regulator</fullName>
    </submittedName>
</protein>
<dbReference type="GO" id="GO:0006355">
    <property type="term" value="P:regulation of DNA-templated transcription"/>
    <property type="evidence" value="ECO:0007669"/>
    <property type="project" value="TreeGrafter"/>
</dbReference>
<proteinExistence type="inferred from homology"/>
<sequence length="202" mass="22717">ARHFVMPEAISEFSRGGADIHIEVVESPYTDLLHRLRHGEIDFLIGALRYPQPVDDIVQEPLFSAALCVAAGKRHPLAARRNITLPDLAGFPWVLPLPGTPTRDRFARLMQEQAGVWQQGLVESSSQILIRGLLMNSDRLTLISRHQVQFEVDLGELVVLDYQISDSLRQIGLSFRGDWHPTVVQQEFLSVLRAVAARYSES</sequence>
<evidence type="ECO:0000259" key="4">
    <source>
        <dbReference type="Pfam" id="PF03466"/>
    </source>
</evidence>
<comment type="similarity">
    <text evidence="1">Belongs to the LysR transcriptional regulatory family.</text>
</comment>
<dbReference type="GO" id="GO:0000976">
    <property type="term" value="F:transcription cis-regulatory region binding"/>
    <property type="evidence" value="ECO:0007669"/>
    <property type="project" value="TreeGrafter"/>
</dbReference>
<evidence type="ECO:0000313" key="5">
    <source>
        <dbReference type="EMBL" id="MBF1163927.1"/>
    </source>
</evidence>
<dbReference type="InterPro" id="IPR005119">
    <property type="entry name" value="LysR_subst-bd"/>
</dbReference>
<keyword evidence="2" id="KW-0805">Transcription regulation</keyword>
<dbReference type="SUPFAM" id="SSF53850">
    <property type="entry name" value="Periplasmic binding protein-like II"/>
    <property type="match status" value="1"/>
</dbReference>
<dbReference type="PANTHER" id="PTHR30126:SF98">
    <property type="entry name" value="HTH-TYPE TRANSCRIPTIONAL ACTIVATOR BAUR"/>
    <property type="match status" value="1"/>
</dbReference>
<dbReference type="EMBL" id="JABZMI010000024">
    <property type="protein sequence ID" value="MBF1163927.1"/>
    <property type="molecule type" value="Genomic_DNA"/>
</dbReference>
<organism evidence="5 6">
    <name type="scientific">Dechloromonas agitata</name>
    <dbReference type="NCBI Taxonomy" id="73030"/>
    <lineage>
        <taxon>Bacteria</taxon>
        <taxon>Pseudomonadati</taxon>
        <taxon>Pseudomonadota</taxon>
        <taxon>Betaproteobacteria</taxon>
        <taxon>Rhodocyclales</taxon>
        <taxon>Azonexaceae</taxon>
        <taxon>Dechloromonas</taxon>
    </lineage>
</organism>
<dbReference type="AlphaFoldDB" id="A0A930BQN0"/>
<accession>A0A930BQN0</accession>
<name>A0A930BQN0_9RHOO</name>
<evidence type="ECO:0000256" key="3">
    <source>
        <dbReference type="ARBA" id="ARBA00023163"/>
    </source>
</evidence>
<keyword evidence="3" id="KW-0804">Transcription</keyword>
<evidence type="ECO:0000313" key="6">
    <source>
        <dbReference type="Proteomes" id="UP000718593"/>
    </source>
</evidence>
<dbReference type="PANTHER" id="PTHR30126">
    <property type="entry name" value="HTH-TYPE TRANSCRIPTIONAL REGULATOR"/>
    <property type="match status" value="1"/>
</dbReference>
<evidence type="ECO:0000256" key="2">
    <source>
        <dbReference type="ARBA" id="ARBA00023015"/>
    </source>
</evidence>